<reference evidence="2" key="1">
    <citation type="submission" date="2020-12" db="UniProtKB">
        <authorList>
            <consortium name="WormBaseParasite"/>
        </authorList>
    </citation>
    <scope>IDENTIFICATION</scope>
    <source>
        <strain evidence="2">MHco3</strain>
    </source>
</reference>
<evidence type="ECO:0000313" key="2">
    <source>
        <dbReference type="WBParaSite" id="HCON_00020545-00001"/>
    </source>
</evidence>
<organism evidence="1 2">
    <name type="scientific">Haemonchus contortus</name>
    <name type="common">Barber pole worm</name>
    <dbReference type="NCBI Taxonomy" id="6289"/>
    <lineage>
        <taxon>Eukaryota</taxon>
        <taxon>Metazoa</taxon>
        <taxon>Ecdysozoa</taxon>
        <taxon>Nematoda</taxon>
        <taxon>Chromadorea</taxon>
        <taxon>Rhabditida</taxon>
        <taxon>Rhabditina</taxon>
        <taxon>Rhabditomorpha</taxon>
        <taxon>Strongyloidea</taxon>
        <taxon>Trichostrongylidae</taxon>
        <taxon>Haemonchus</taxon>
    </lineage>
</organism>
<accession>A0A7I4XYF3</accession>
<dbReference type="Proteomes" id="UP000025227">
    <property type="component" value="Unplaced"/>
</dbReference>
<evidence type="ECO:0000313" key="1">
    <source>
        <dbReference type="Proteomes" id="UP000025227"/>
    </source>
</evidence>
<keyword evidence="1" id="KW-1185">Reference proteome</keyword>
<dbReference type="AlphaFoldDB" id="A0A7I4XYF3"/>
<sequence length="70" mass="7957">DLQLDVDVASSAILRQRQRDGGTWQQEPVRAILRQFRIYHTCHRHPCHSRILLVQVGILAKGQGGETEPT</sequence>
<name>A0A7I4XYF3_HAECO</name>
<protein>
    <submittedName>
        <fullName evidence="2">MHC class I antigen</fullName>
    </submittedName>
</protein>
<dbReference type="WBParaSite" id="HCON_00020545-00001">
    <property type="protein sequence ID" value="HCON_00020545-00001"/>
    <property type="gene ID" value="HCON_00020545"/>
</dbReference>
<proteinExistence type="predicted"/>